<keyword evidence="1" id="KW-0812">Transmembrane</keyword>
<reference evidence="3 4" key="1">
    <citation type="submission" date="2019-07" db="EMBL/GenBank/DDBJ databases">
        <title>Description of 53C-WASEF.</title>
        <authorList>
            <person name="Pitt A."/>
            <person name="Hahn M.W."/>
        </authorList>
    </citation>
    <scope>NUCLEOTIDE SEQUENCE [LARGE SCALE GENOMIC DNA]</scope>
    <source>
        <strain evidence="3 4">53C-WASEF</strain>
    </source>
</reference>
<feature type="transmembrane region" description="Helical" evidence="1">
    <location>
        <begin position="208"/>
        <end position="226"/>
    </location>
</feature>
<sequence>MNCIRALFLGFIGAVGFTTSALADSVIVSGFVTSVGSNLGTSIDGTSPNFADRDFYTITLTYNSAQAPRITTQGVTDTNNAADYYLLETNITIFADDGALTWTYATPAANSLSHSFGVQNNVFGNDKFSAGLSGVTFSGPTLGPGFQNFSHWSLNFTDYEGTISSDTSIPNFSDLTAYNFKDIYLQFGIYTEDRIELFASSVSVIPESSAFAMLAGTVGLAAVLVIRRRRY</sequence>
<name>A0A556QSR5_9BACT</name>
<dbReference type="Proteomes" id="UP000315648">
    <property type="component" value="Unassembled WGS sequence"/>
</dbReference>
<feature type="signal peptide" evidence="2">
    <location>
        <begin position="1"/>
        <end position="23"/>
    </location>
</feature>
<evidence type="ECO:0000256" key="1">
    <source>
        <dbReference type="SAM" id="Phobius"/>
    </source>
</evidence>
<evidence type="ECO:0000313" key="4">
    <source>
        <dbReference type="Proteomes" id="UP000315648"/>
    </source>
</evidence>
<keyword evidence="1" id="KW-0472">Membrane</keyword>
<proteinExistence type="predicted"/>
<keyword evidence="2" id="KW-0732">Signal</keyword>
<protein>
    <recommendedName>
        <fullName evidence="5">PEP-CTERM sorting domain-containing protein</fullName>
    </recommendedName>
</protein>
<evidence type="ECO:0008006" key="5">
    <source>
        <dbReference type="Google" id="ProtNLM"/>
    </source>
</evidence>
<feature type="chain" id="PRO_5021729744" description="PEP-CTERM sorting domain-containing protein" evidence="2">
    <location>
        <begin position="24"/>
        <end position="231"/>
    </location>
</feature>
<keyword evidence="1" id="KW-1133">Transmembrane helix</keyword>
<gene>
    <name evidence="3" type="ORF">FPL22_10455</name>
</gene>
<evidence type="ECO:0000313" key="3">
    <source>
        <dbReference type="EMBL" id="TSJ79681.1"/>
    </source>
</evidence>
<organism evidence="3 4">
    <name type="scientific">Rariglobus hedericola</name>
    <dbReference type="NCBI Taxonomy" id="2597822"/>
    <lineage>
        <taxon>Bacteria</taxon>
        <taxon>Pseudomonadati</taxon>
        <taxon>Verrucomicrobiota</taxon>
        <taxon>Opitutia</taxon>
        <taxon>Opitutales</taxon>
        <taxon>Opitutaceae</taxon>
        <taxon>Rariglobus</taxon>
    </lineage>
</organism>
<dbReference type="RefSeq" id="WP_144230222.1">
    <property type="nucleotide sequence ID" value="NZ_CBCRVV010000001.1"/>
</dbReference>
<dbReference type="EMBL" id="VMBG01000001">
    <property type="protein sequence ID" value="TSJ79681.1"/>
    <property type="molecule type" value="Genomic_DNA"/>
</dbReference>
<keyword evidence="4" id="KW-1185">Reference proteome</keyword>
<dbReference type="AlphaFoldDB" id="A0A556QSR5"/>
<comment type="caution">
    <text evidence="3">The sequence shown here is derived from an EMBL/GenBank/DDBJ whole genome shotgun (WGS) entry which is preliminary data.</text>
</comment>
<evidence type="ECO:0000256" key="2">
    <source>
        <dbReference type="SAM" id="SignalP"/>
    </source>
</evidence>
<accession>A0A556QSR5</accession>